<accession>A0ABQ4K324</accession>
<dbReference type="Pfam" id="PF01262">
    <property type="entry name" value="AlaDh_PNT_C"/>
    <property type="match status" value="1"/>
</dbReference>
<dbReference type="InterPro" id="IPR007698">
    <property type="entry name" value="AlaDH/PNT_NAD(H)-bd"/>
</dbReference>
<feature type="domain" description="Alanine dehydrogenase/pyridine nucleotide transhydrogenase NAD(H)-binding" evidence="2">
    <location>
        <begin position="143"/>
        <end position="291"/>
    </location>
</feature>
<dbReference type="SMART" id="SM01002">
    <property type="entry name" value="AlaDh_PNT_C"/>
    <property type="match status" value="1"/>
</dbReference>
<dbReference type="Gene3D" id="3.40.50.720">
    <property type="entry name" value="NAD(P)-binding Rossmann-like Domain"/>
    <property type="match status" value="2"/>
</dbReference>
<dbReference type="InterPro" id="IPR007886">
    <property type="entry name" value="AlaDH/PNT_N"/>
</dbReference>
<dbReference type="Proteomes" id="UP000680279">
    <property type="component" value="Unassembled WGS sequence"/>
</dbReference>
<evidence type="ECO:0000259" key="2">
    <source>
        <dbReference type="SMART" id="SM01002"/>
    </source>
</evidence>
<keyword evidence="1" id="KW-0560">Oxidoreductase</keyword>
<dbReference type="SUPFAM" id="SSF51735">
    <property type="entry name" value="NAD(P)-binding Rossmann-fold domains"/>
    <property type="match status" value="1"/>
</dbReference>
<keyword evidence="5" id="KW-1185">Reference proteome</keyword>
<organism evidence="4 5">
    <name type="scientific">Siminovitchia fordii</name>
    <dbReference type="NCBI Taxonomy" id="254759"/>
    <lineage>
        <taxon>Bacteria</taxon>
        <taxon>Bacillati</taxon>
        <taxon>Bacillota</taxon>
        <taxon>Bacilli</taxon>
        <taxon>Bacillales</taxon>
        <taxon>Bacillaceae</taxon>
        <taxon>Siminovitchia</taxon>
    </lineage>
</organism>
<dbReference type="SMART" id="SM01003">
    <property type="entry name" value="AlaDh_PNT_N"/>
    <property type="match status" value="1"/>
</dbReference>
<proteinExistence type="predicted"/>
<dbReference type="PANTHER" id="PTHR42795:SF1">
    <property type="entry name" value="ALANINE DEHYDROGENASE"/>
    <property type="match status" value="1"/>
</dbReference>
<feature type="domain" description="Alanine dehydrogenase/pyridine nucleotide transhydrogenase N-terminal" evidence="3">
    <location>
        <begin position="4"/>
        <end position="131"/>
    </location>
</feature>
<dbReference type="RefSeq" id="WP_018706468.1">
    <property type="nucleotide sequence ID" value="NZ_BOQT01000002.1"/>
</dbReference>
<evidence type="ECO:0000313" key="5">
    <source>
        <dbReference type="Proteomes" id="UP000680279"/>
    </source>
</evidence>
<dbReference type="PANTHER" id="PTHR42795">
    <property type="entry name" value="ALANINE DEHYDROGENASE"/>
    <property type="match status" value="1"/>
</dbReference>
<dbReference type="Pfam" id="PF05222">
    <property type="entry name" value="AlaDh_PNT_N"/>
    <property type="match status" value="1"/>
</dbReference>
<protein>
    <submittedName>
        <fullName evidence="4">Alanine dehydrogenase</fullName>
    </submittedName>
</protein>
<comment type="caution">
    <text evidence="4">The sequence shown here is derived from an EMBL/GenBank/DDBJ whole genome shotgun (WGS) entry which is preliminary data.</text>
</comment>
<dbReference type="SUPFAM" id="SSF52283">
    <property type="entry name" value="Formate/glycerate dehydrogenase catalytic domain-like"/>
    <property type="match status" value="1"/>
</dbReference>
<gene>
    <name evidence="4" type="ORF">J1TS3_06660</name>
</gene>
<reference evidence="4 5" key="1">
    <citation type="submission" date="2021-03" db="EMBL/GenBank/DDBJ databases">
        <title>Antimicrobial resistance genes in bacteria isolated from Japanese honey, and their potential for conferring macrolide and lincosamide resistance in the American foulbrood pathogen Paenibacillus larvae.</title>
        <authorList>
            <person name="Okamoto M."/>
            <person name="Kumagai M."/>
            <person name="Kanamori H."/>
            <person name="Takamatsu D."/>
        </authorList>
    </citation>
    <scope>NUCLEOTIDE SEQUENCE [LARGE SCALE GENOMIC DNA]</scope>
    <source>
        <strain evidence="4 5">J1TS3</strain>
    </source>
</reference>
<name>A0ABQ4K324_9BACI</name>
<dbReference type="EMBL" id="BOQT01000002">
    <property type="protein sequence ID" value="GIN19532.1"/>
    <property type="molecule type" value="Genomic_DNA"/>
</dbReference>
<dbReference type="InterPro" id="IPR036291">
    <property type="entry name" value="NAD(P)-bd_dom_sf"/>
</dbReference>
<evidence type="ECO:0000259" key="3">
    <source>
        <dbReference type="SMART" id="SM01003"/>
    </source>
</evidence>
<evidence type="ECO:0000256" key="1">
    <source>
        <dbReference type="ARBA" id="ARBA00023002"/>
    </source>
</evidence>
<sequence>MIFGVLKDIKAGESRVIATPLEVGTIISDGHTVLVQKDAGIRAGFSNEDYEEQGAEIVEKLEEMYERSDLLAKVKEIEEMEYKLLRENQIIFTCIHPAANPQEVQAILDSKCIAFTAEDSHRFGSVNCEAAGKQGALMGLQSMLTINGGKGKFVSGLAGAPGIKVLILGGGLVGRSALQVLQSLGAWCTVMDVNLGTLREIGKVYNEKVNTQLSTKENIKKILPEIDMVINCVKWPKESKDYLIDRDMLNLMEKGSVIVDISNDADGAIESFRETTHDHPTYIENGVVHYCVGNIPGAIANSTSVAYAASVLGHLRSILNLGVTEACIKDGFLRRSLTAYKGYLTHEETSAIQNRPWIKPEDILDITDKDNLDIAPPATVTRSNNYLKL</sequence>
<evidence type="ECO:0000313" key="4">
    <source>
        <dbReference type="EMBL" id="GIN19532.1"/>
    </source>
</evidence>